<feature type="domain" description="EGF-like" evidence="23">
    <location>
        <begin position="1163"/>
        <end position="1202"/>
    </location>
</feature>
<dbReference type="Gene3D" id="2.10.25.10">
    <property type="entry name" value="Laminin"/>
    <property type="match status" value="7"/>
</dbReference>
<dbReference type="InterPro" id="IPR056863">
    <property type="entry name" value="LMN_ATRN_NET-like_EGF"/>
</dbReference>
<feature type="disulfide bond" evidence="19">
    <location>
        <begin position="45"/>
        <end position="63"/>
    </location>
</feature>
<feature type="domain" description="Ig-like" evidence="25">
    <location>
        <begin position="2284"/>
        <end position="2368"/>
    </location>
</feature>
<evidence type="ECO:0000256" key="18">
    <source>
        <dbReference type="PROSITE-ProRule" id="PRU00122"/>
    </source>
</evidence>
<evidence type="ECO:0000256" key="5">
    <source>
        <dbReference type="ARBA" id="ARBA00022530"/>
    </source>
</evidence>
<evidence type="ECO:0000256" key="2">
    <source>
        <dbReference type="ARBA" id="ARBA00004302"/>
    </source>
</evidence>
<dbReference type="InterPro" id="IPR000034">
    <property type="entry name" value="Laminin_IV"/>
</dbReference>
<dbReference type="GO" id="GO:0005886">
    <property type="term" value="C:plasma membrane"/>
    <property type="evidence" value="ECO:0007669"/>
    <property type="project" value="TreeGrafter"/>
</dbReference>
<keyword evidence="13" id="KW-0472">Membrane</keyword>
<dbReference type="GO" id="GO:0048731">
    <property type="term" value="P:system development"/>
    <property type="evidence" value="ECO:0007669"/>
    <property type="project" value="UniProtKB-ARBA"/>
</dbReference>
<dbReference type="GO" id="GO:0009653">
    <property type="term" value="P:anatomical structure morphogenesis"/>
    <property type="evidence" value="ECO:0007669"/>
    <property type="project" value="UniProtKB-ARBA"/>
</dbReference>
<dbReference type="FunFam" id="4.10.400.10:FF:000034">
    <property type="entry name" value="Low-density lipoprotein receptor-related protein 2"/>
    <property type="match status" value="3"/>
</dbReference>
<dbReference type="PROSITE" id="PS50068">
    <property type="entry name" value="LDLRA_2"/>
    <property type="match status" value="16"/>
</dbReference>
<comment type="subcellular location">
    <subcellularLocation>
        <location evidence="3">Endomembrane system</location>
    </subcellularLocation>
    <subcellularLocation>
        <location evidence="1">Membrane</location>
        <topology evidence="1">Single-pass membrane protein</topology>
    </subcellularLocation>
    <subcellularLocation>
        <location evidence="2">Secreted</location>
        <location evidence="2">Extracellular space</location>
        <location evidence="2">Extracellular matrix</location>
        <location evidence="2">Basement membrane</location>
    </subcellularLocation>
</comment>
<dbReference type="GO" id="GO:0012505">
    <property type="term" value="C:endomembrane system"/>
    <property type="evidence" value="ECO:0007669"/>
    <property type="project" value="UniProtKB-SubCell"/>
</dbReference>
<dbReference type="InterPro" id="IPR036179">
    <property type="entry name" value="Ig-like_dom_sf"/>
</dbReference>
<dbReference type="FunFam" id="2.10.25.10:FF:000033">
    <property type="entry name" value="Laminin subunit alpha 2"/>
    <property type="match status" value="1"/>
</dbReference>
<evidence type="ECO:0000256" key="13">
    <source>
        <dbReference type="ARBA" id="ARBA00023136"/>
    </source>
</evidence>
<feature type="domain" description="Ig-like" evidence="25">
    <location>
        <begin position="553"/>
        <end position="643"/>
    </location>
</feature>
<dbReference type="SMART" id="SM00281">
    <property type="entry name" value="LamB"/>
    <property type="match status" value="3"/>
</dbReference>
<dbReference type="PROSITE" id="PS00022">
    <property type="entry name" value="EGF_1"/>
    <property type="match status" value="6"/>
</dbReference>
<keyword evidence="11" id="KW-1133">Transmembrane helix</keyword>
<name>A0AA38MGM6_9CUCU</name>
<evidence type="ECO:0000256" key="6">
    <source>
        <dbReference type="ARBA" id="ARBA00022692"/>
    </source>
</evidence>
<evidence type="ECO:0000256" key="7">
    <source>
        <dbReference type="ARBA" id="ARBA00022729"/>
    </source>
</evidence>
<dbReference type="SMART" id="SM00179">
    <property type="entry name" value="EGF_CA"/>
    <property type="match status" value="4"/>
</dbReference>
<dbReference type="Pfam" id="PF02210">
    <property type="entry name" value="Laminin_G_2"/>
    <property type="match status" value="1"/>
</dbReference>
<feature type="disulfide bond" evidence="19">
    <location>
        <begin position="88"/>
        <end position="100"/>
    </location>
</feature>
<comment type="caution">
    <text evidence="17">Lacks conserved residue(s) required for the propagation of feature annotation.</text>
</comment>
<dbReference type="InterPro" id="IPR002049">
    <property type="entry name" value="LE_dom"/>
</dbReference>
<feature type="domain" description="Ig-like" evidence="25">
    <location>
        <begin position="2939"/>
        <end position="3020"/>
    </location>
</feature>
<feature type="disulfide bond" evidence="20">
    <location>
        <begin position="1541"/>
        <end position="1555"/>
    </location>
</feature>
<feature type="domain" description="EGF-like" evidence="23">
    <location>
        <begin position="3571"/>
        <end position="3608"/>
    </location>
</feature>
<feature type="domain" description="Ig-like" evidence="25">
    <location>
        <begin position="2000"/>
        <end position="2090"/>
    </location>
</feature>
<dbReference type="InterPro" id="IPR013320">
    <property type="entry name" value="ConA-like_dom_sf"/>
</dbReference>
<feature type="disulfide bond" evidence="19">
    <location>
        <begin position="387"/>
        <end position="402"/>
    </location>
</feature>
<feature type="domain" description="Ig-like" evidence="25">
    <location>
        <begin position="2373"/>
        <end position="2456"/>
    </location>
</feature>
<feature type="domain" description="EGF-like" evidence="23">
    <location>
        <begin position="3327"/>
        <end position="3362"/>
    </location>
</feature>
<feature type="domain" description="Laminin G" evidence="22">
    <location>
        <begin position="3367"/>
        <end position="3541"/>
    </location>
</feature>
<feature type="domain" description="Ig-like" evidence="25">
    <location>
        <begin position="3039"/>
        <end position="3107"/>
    </location>
</feature>
<feature type="disulfide bond" evidence="19">
    <location>
        <begin position="38"/>
        <end position="50"/>
    </location>
</feature>
<dbReference type="InterPro" id="IPR003598">
    <property type="entry name" value="Ig_sub2"/>
</dbReference>
<dbReference type="FunFam" id="4.10.400.10:FF:000044">
    <property type="entry name" value="Basement membrane-specific heparan sulfate proteoglycan core protein"/>
    <property type="match status" value="1"/>
</dbReference>
<dbReference type="GO" id="GO:0030154">
    <property type="term" value="P:cell differentiation"/>
    <property type="evidence" value="ECO:0007669"/>
    <property type="project" value="UniProtKB-ARBA"/>
</dbReference>
<dbReference type="SUPFAM" id="SSF48726">
    <property type="entry name" value="Immunoglobulin"/>
    <property type="match status" value="13"/>
</dbReference>
<feature type="disulfide bond" evidence="19">
    <location>
        <begin position="247"/>
        <end position="259"/>
    </location>
</feature>
<feature type="disulfide bond" evidence="19">
    <location>
        <begin position="347"/>
        <end position="362"/>
    </location>
</feature>
<dbReference type="InterPro" id="IPR002172">
    <property type="entry name" value="LDrepeatLR_classA_rpt"/>
</dbReference>
<feature type="disulfide bond" evidence="19">
    <location>
        <begin position="209"/>
        <end position="221"/>
    </location>
</feature>
<dbReference type="InterPro" id="IPR050685">
    <property type="entry name" value="LDLR"/>
</dbReference>
<feature type="disulfide bond" evidence="19">
    <location>
        <begin position="328"/>
        <end position="340"/>
    </location>
</feature>
<dbReference type="InterPro" id="IPR001881">
    <property type="entry name" value="EGF-like_Ca-bd_dom"/>
</dbReference>
<feature type="disulfide bond" evidence="19">
    <location>
        <begin position="254"/>
        <end position="272"/>
    </location>
</feature>
<feature type="disulfide bond" evidence="19">
    <location>
        <begin position="266"/>
        <end position="281"/>
    </location>
</feature>
<dbReference type="InterPro" id="IPR007110">
    <property type="entry name" value="Ig-like_dom"/>
</dbReference>
<dbReference type="CDD" id="cd00096">
    <property type="entry name" value="Ig"/>
    <property type="match status" value="2"/>
</dbReference>
<feature type="disulfide bond" evidence="19">
    <location>
        <begin position="2908"/>
        <end position="2923"/>
    </location>
</feature>
<feature type="domain" description="Ig-like" evidence="25">
    <location>
        <begin position="2192"/>
        <end position="2268"/>
    </location>
</feature>
<feature type="domain" description="Ig-like" evidence="25">
    <location>
        <begin position="2798"/>
        <end position="2883"/>
    </location>
</feature>
<feature type="disulfide bond" evidence="19">
    <location>
        <begin position="2896"/>
        <end position="2914"/>
    </location>
</feature>
<feature type="disulfide bond" evidence="19">
    <location>
        <begin position="191"/>
        <end position="206"/>
    </location>
</feature>
<keyword evidence="15" id="KW-0325">Glycoprotein</keyword>
<feature type="disulfide bond" evidence="19">
    <location>
        <begin position="506"/>
        <end position="518"/>
    </location>
</feature>
<dbReference type="Pfam" id="PF00008">
    <property type="entry name" value="EGF"/>
    <property type="match status" value="2"/>
</dbReference>
<evidence type="ECO:0000259" key="23">
    <source>
        <dbReference type="PROSITE" id="PS50026"/>
    </source>
</evidence>
<feature type="domain" description="EGF-like" evidence="23">
    <location>
        <begin position="3610"/>
        <end position="3647"/>
    </location>
</feature>
<dbReference type="SMART" id="SM00406">
    <property type="entry name" value="IGv"/>
    <property type="match status" value="5"/>
</dbReference>
<dbReference type="InterPro" id="IPR013098">
    <property type="entry name" value="Ig_I-set"/>
</dbReference>
<dbReference type="CDD" id="cd00112">
    <property type="entry name" value="LDLa"/>
    <property type="match status" value="15"/>
</dbReference>
<feature type="disulfide bond" evidence="19">
    <location>
        <begin position="375"/>
        <end position="393"/>
    </location>
</feature>
<evidence type="ECO:0000313" key="27">
    <source>
        <dbReference type="EMBL" id="KAJ3655732.1"/>
    </source>
</evidence>
<dbReference type="FunFam" id="2.10.25.10:FF:000065">
    <property type="entry name" value="Laminin subunit beta 1"/>
    <property type="match status" value="1"/>
</dbReference>
<dbReference type="InterPro" id="IPR036055">
    <property type="entry name" value="LDL_receptor-like_sf"/>
</dbReference>
<dbReference type="SMART" id="SM00282">
    <property type="entry name" value="LamG"/>
    <property type="match status" value="3"/>
</dbReference>
<feature type="disulfide bond" evidence="19">
    <location>
        <begin position="148"/>
        <end position="163"/>
    </location>
</feature>
<keyword evidence="16 20" id="KW-0424">Laminin EGF-like domain</keyword>
<keyword evidence="28" id="KW-1185">Reference proteome</keyword>
<evidence type="ECO:0000256" key="8">
    <source>
        <dbReference type="ARBA" id="ARBA00022737"/>
    </source>
</evidence>
<feature type="domain" description="Laminin IV type A" evidence="26">
    <location>
        <begin position="940"/>
        <end position="1109"/>
    </location>
</feature>
<feature type="domain" description="Laminin IV type A" evidence="26">
    <location>
        <begin position="1295"/>
        <end position="1476"/>
    </location>
</feature>
<dbReference type="PROSITE" id="PS50027">
    <property type="entry name" value="EGF_LAM_2"/>
    <property type="match status" value="3"/>
</dbReference>
<dbReference type="SUPFAM" id="SSF57424">
    <property type="entry name" value="LDL receptor-like module"/>
    <property type="match status" value="16"/>
</dbReference>
<evidence type="ECO:0000259" key="24">
    <source>
        <dbReference type="PROSITE" id="PS50027"/>
    </source>
</evidence>
<keyword evidence="17" id="KW-0245">EGF-like domain</keyword>
<feature type="disulfide bond" evidence="19">
    <location>
        <begin position="697"/>
        <end position="709"/>
    </location>
</feature>
<evidence type="ECO:0000259" key="25">
    <source>
        <dbReference type="PROSITE" id="PS50835"/>
    </source>
</evidence>
<feature type="disulfide bond" evidence="19">
    <location>
        <begin position="57"/>
        <end position="72"/>
    </location>
</feature>
<dbReference type="Pfam" id="PF00052">
    <property type="entry name" value="Laminin_B"/>
    <property type="match status" value="3"/>
</dbReference>
<evidence type="ECO:0000256" key="15">
    <source>
        <dbReference type="ARBA" id="ARBA00023180"/>
    </source>
</evidence>
<dbReference type="SUPFAM" id="SSF57184">
    <property type="entry name" value="Growth factor receptor domain"/>
    <property type="match status" value="1"/>
</dbReference>
<dbReference type="SMART" id="SM00409">
    <property type="entry name" value="IG"/>
    <property type="match status" value="14"/>
</dbReference>
<dbReference type="InterPro" id="IPR000152">
    <property type="entry name" value="EGF-type_Asp/Asn_hydroxyl_site"/>
</dbReference>
<feature type="disulfide bond" evidence="17">
    <location>
        <begin position="3637"/>
        <end position="3646"/>
    </location>
</feature>
<dbReference type="FunFam" id="4.10.400.10:FF:000062">
    <property type="entry name" value="Terribly reduced optic lobes, isoform AI"/>
    <property type="match status" value="1"/>
</dbReference>
<feature type="disulfide bond" evidence="19">
    <location>
        <begin position="2889"/>
        <end position="2901"/>
    </location>
</feature>
<keyword evidence="14 17" id="KW-1015">Disulfide bond</keyword>
<feature type="disulfide bond" evidence="19">
    <location>
        <begin position="665"/>
        <end position="683"/>
    </location>
</feature>
<protein>
    <recommendedName>
        <fullName evidence="29">Basement membrane-specific heparan sulfate proteoglycan core protein</fullName>
    </recommendedName>
</protein>
<evidence type="ECO:0000259" key="22">
    <source>
        <dbReference type="PROSITE" id="PS50025"/>
    </source>
</evidence>
<dbReference type="InterPro" id="IPR009030">
    <property type="entry name" value="Growth_fac_rcpt_cys_sf"/>
</dbReference>
<feature type="disulfide bond" evidence="18">
    <location>
        <begin position="3808"/>
        <end position="3835"/>
    </location>
</feature>
<dbReference type="SUPFAM" id="SSF49899">
    <property type="entry name" value="Concanavalin A-like lectins/glucanases"/>
    <property type="match status" value="3"/>
</dbReference>
<dbReference type="GO" id="GO:0005509">
    <property type="term" value="F:calcium ion binding"/>
    <property type="evidence" value="ECO:0007669"/>
    <property type="project" value="InterPro"/>
</dbReference>
<dbReference type="CDD" id="cd00054">
    <property type="entry name" value="EGF_CA"/>
    <property type="match status" value="2"/>
</dbReference>
<dbReference type="PRINTS" id="PR00261">
    <property type="entry name" value="LDLRECEPTOR"/>
</dbReference>
<dbReference type="PROSITE" id="PS50835">
    <property type="entry name" value="IG_LIKE"/>
    <property type="match status" value="13"/>
</dbReference>
<feature type="disulfide bond" evidence="19">
    <location>
        <begin position="172"/>
        <end position="184"/>
    </location>
</feature>
<feature type="domain" description="Laminin IV type A" evidence="26">
    <location>
        <begin position="1640"/>
        <end position="1823"/>
    </location>
</feature>
<feature type="disulfide bond" evidence="19">
    <location>
        <begin position="658"/>
        <end position="670"/>
    </location>
</feature>
<keyword evidence="8" id="KW-0677">Repeat</keyword>
<sequence>MDNVFLFNNDATDVQTAEMDKTKTTAQTAVQLSLFPACKPTDFRCANGICIPPSQRCNGIHNCQDRSDEIGCHSSPRSENYDNQSKVCTPDEFTCRNGACVSLSRRCDGKPDCRDNEDEESCGFPGSSCSENEFECATGFCIMGYKRCNGIKDCPSGNDEEQCPTPILPPVCAEDDIQCGNGDCISGRQRCDGIEDCSDGSDEQGCSFCTPDQFRCISGGCIEEHFRCDGITHCSDGSDEQNCVYTCPEDQFRCGTGVCLDIRRRCDGRPDCPDGSDEQGCSTSAPGGQNCTNTQFSCGDSCINTDFRCDGYDDCADGRDEEGCSSRCEDTQFDCKDGRCIEGQLQCDGKNDCRDGSDEFDCPPDDRCTPSEFQCENGACIPNYLVCNGAAECTDGSDERECQCRSDEFQCQNGDCIAGYLRCNRRNDCSDGSDEFNCPTEPPPVVTAPPLPPTRPTPPPVTCSAGYRPCHSADKCILQSQFCDGRVDCSDMSDETNCPVTHDGSCSAGQFRCENGPCIQERLRCDGKVDCPRDTSDELDCPFEFTGPVHPGPSEGLNLRTYPNAQEIKENREVVFQCRDEGPFRARVHWTRPNGEPLPAGSRDQNGRLEIPNIKVEHGGTYICQAEGYPPNTPGAQVSVHLQVDRWIPPPTRPTTACGLHQATCSNGDCIEKNLVCDGRYDCTDGSDENRCNPNGCEPNEFRCANKKCILKTWRCDSDDDCGDGSDEENCATNPPGSICAYHQFACHSNNQCIPRSYHCDLERDCIDGSDEIGCSLPVVSKPPPPMVTLEVGSLFEIGCTAVGVPTPEIVWRLNWGHIPPKCRTTSVNGVGTLSCPNIQIEDQGAYSCEVINIKGTVFAIPDTILVIDVNPVCRDGYFNEEARTESECIKCFCFGQSNKCRSADLFIYQFQPPFDSLKLLGVFVDPNTGAVEVRDEPIYRNGQPLLTSVGRNGVYAQLPPYGEISSSSLVPYFAMPENYHGNQLKSYGGYLRFNVQHNNRGYQVAGPTVILTGNGYTLLSAQSYQPPPNRVENVQVRFFEGEWVKRVEGYPETRASREEIMMALANIDNILVKLQYNEGPLNTTISNIEMDSAAVPNSGLGPASYVEECECPVGYTGTSCERCADGYVRHKTGPWLGQCYARQHITCSPGTYGNPNRGGQCEVCPCPLTNPSNQFARTCSLGSDGEVTCDCPPGYVGRRCEQCAPGYSGNPLIPGDSCRVTSQCNAEGTIGEEQGRCRCKDYVDGPTCASCKANTFYLSGDNQFGCIACFCMGVTRQCTSSNWFRDQISSYFTNSRDGFKLIDTENRERPIEEGINLDQTRREISYSSFSSPNVHYWSLPPRYLGDKITSYGGYLRYTLRYVPLPGGQSSRNSAADVELVSANQIILLYYAREQVQPTGTPQTFVVPLLEQYWQRSDGQKADREHLLMALADLDAIYIKATYNTNTRESALISVSLDISNEHNTGSSERALAVEQCHCPPGYTGLSCEDCAVGYTRADEGIYLGLCEPCNCNGNSRECDPETGACFNCDNFTTGENCETCLPGYEGDPANRIPCRYVGGGGVVQCNCNPQGSVSSECYNGVCQCKTNVEGNNCNRCRTGTFGLSITNVHGCQSCFCSGVTTECREGNFFYEQIPTFIDAERHGFTLTDQYQTQRIDNGFQINALMNEIGYTFRPSNSERWYWSLPRKYTGNQVKSYGGKLEFTQRYTQRPQAVYVPDQDIIIIGNRVTIYWSNPQGLNPDQINKISVVLSPSANWQRIDGNQGPRPATREDIMTVLAHIDVILIRAQQSSDTESAYISDVTLDTAIEQNTLTPQPPTTEVEVCRCPPGYRGSSCESCAAGYYRDTNDYSTGPLGSCSRCPCNSREQSCSLGPDNRVSCTCLPNYAGRQCEYVGTTRLEITPSQVTAQVGSIVTFTCKYESMETLRVTFRDNGDPVSCGVSESGSPTCHFVVKDCYEHRLQCVIENLDGTVIGSITSLVNPDANSTTTTPGPWVSTAAPPTIEITIAPPPRIEILKVGSTVRFNCSARSLVDRRPIRLHWTKDGANLPSHAVDDGRGILVITDLRVSDSGRYICEAFDGYVVESKDIVITVGPSEPEAPRVVITPPFVDVQEGQLIQIQCAATGTPEPSLRLIRLDGEQLNPDHIFQNGLFRIPQARRSDQGPYQCIATNTAGTHTSNVDIYVRENTDGGVATVEISPPFHEGPSGETFSLRCQSNRAVDLRWSRQNGRPLPYSFVASGDVLTAHSPKPEDSGIYVCTAVTPSGYTVTGTAEVRIHESQSNSPPTAKVSPERVLIAQGSSTELHCEAAGSPTPTVKWTRVGSEFPSHIMQSGSTLYIRNAQVEDRGVYVCITSNSLGLAQASSIVEVNRLEAPILSLHPSASQTITAGNSAILVCRAEAGIPSPVITWSRSDGRPLSSHIERMADGSLRFTQITPEESGEYVCTGENEAGRETAIANIIVQVSPTVWTVPNEDIVMRRQGEYIRLECHASGQPAPTIQWRRIDQRVAYSGLPESILSRNTAILEIARFASQDQGLYLCEARNDAGVAEKRVQLAIHSVPSRGDIVGEDSTGTNEVIPEGGYKTTDHRPSGPSNPSRPPVHSYDETFTAPVGTRAELRCQVNNNNDSEAPYVTWTRSDNSSLPSDAFVRSGTLYIDNVQPTATGEYRCLGTDRYTGRVVFSVVAHLEVISPPRITLTPPRQVVRPGDNAHIQCSATGQQPITIRWVPVKRTFPATVTTREGLLQFNNIQLSDAGRYRCTAVNSAGEADAVADVIVEGTDYQSTKNVSYFQVFAENIHRPTLTAENRQQTAPQGSSITLRCRAQDTNVINNIRWFREQLPLPDHSRVSGEYLYITNIQPQDEGRYYCEIPTDGGSSSDYIDVRVTNEQWFCAQDQWQCRNGVCISQSQLCNGINDCGDYNDEEDCNPRIRRGPSSVTVPPPTLHISPPERTYRIGEHIDINCQSSEPGVITTWSKPSGWFQNNVQSAGGTLRITSLKPENAGTYRCEATGREGVYHKDYHIDVDRDINDEAPLEIKTAPVGSSIIMECKTDLAPPVDYTWTRQGRSIPDYIDTHSRSLQLNDVSSSDAGVYTCTQSDGRRKIDTTTVFTVTGIVPHFTQAPVSYIALNTLPDPYIQFNFEISFKPQNSDGLILYNGNKGNNRTADFISLSLVNGVPEFRFNLGGGVTIVKADRPVSLNEWHTIKIVRYRKKVTMFVDGADPFIGNTEGKYVGLDLSGNLYLGGVPNFNEISPDVGVYNGFVGCISRFKVGYNHQDIVKLAVAKEGITTCETCSHNKCKNRGVCQEALSLEGYNCICTPGYSGPTCQKLKGEACSPYTCGTGRCIDNDNGFDCLCPMGRLGRRCEREVTINEPAFSNGAYIAYPTPKAPRRLKASLKFKPTDTRDGILLYCAETDEGHGDFVSLAVRDRHVEFILNVGGRPIVIRSEKELKPGDWHILTASRSVSEGRLIVDGETSFGSSPGNHKVLNLLTPLYVGGYDSENMKINDRVGVHNSFSGCISEINVSGLDLDIIRSAQDSANVMECSNLSNEIDNNIEYAHEEVPPTPPSTPYDRRRTGCSNSPCRNGGQCYPLSPTDYKCNCVPGYIGKDCEIEENVCDQRLPCQNGGTCYGNATGYECSCPLGFFGVNCEQRVQLRNDAHFDGKGYLEFDRYLLDSISENEEEVIAVELSTNSSNGLIFWHGQTPNEDGQGKNYISLGVVNGYLEFSYDLGSGPVVLRSNQVRVDDGQRHSAILKRRGKKGSVEVDHAYVTSDESPGFTTTLSCTGNIYLGGTPNIGLMTGNKFVQGFDGCIHAFELQNYKTLDLGVKAISGVNVKPCSSLNDTDDFDENDLVN</sequence>
<feature type="disulfide bond" evidence="19">
    <location>
        <begin position="107"/>
        <end position="122"/>
    </location>
</feature>
<feature type="domain" description="Ig-like" evidence="25">
    <location>
        <begin position="2099"/>
        <end position="2182"/>
    </location>
</feature>
<keyword evidence="9" id="KW-0084">Basement membrane</keyword>
<feature type="disulfide bond" evidence="19">
    <location>
        <begin position="677"/>
        <end position="692"/>
    </location>
</feature>
<dbReference type="InterPro" id="IPR003599">
    <property type="entry name" value="Ig_sub"/>
</dbReference>
<dbReference type="Pfam" id="PF00057">
    <property type="entry name" value="Ldl_recept_a"/>
    <property type="match status" value="16"/>
</dbReference>
<evidence type="ECO:0000256" key="19">
    <source>
        <dbReference type="PROSITE-ProRule" id="PRU00124"/>
    </source>
</evidence>
<evidence type="ECO:0000256" key="21">
    <source>
        <dbReference type="SAM" id="MobiDB-lite"/>
    </source>
</evidence>
<organism evidence="27 28">
    <name type="scientific">Zophobas morio</name>
    <dbReference type="NCBI Taxonomy" id="2755281"/>
    <lineage>
        <taxon>Eukaryota</taxon>
        <taxon>Metazoa</taxon>
        <taxon>Ecdysozoa</taxon>
        <taxon>Arthropoda</taxon>
        <taxon>Hexapoda</taxon>
        <taxon>Insecta</taxon>
        <taxon>Pterygota</taxon>
        <taxon>Neoptera</taxon>
        <taxon>Endopterygota</taxon>
        <taxon>Coleoptera</taxon>
        <taxon>Polyphaga</taxon>
        <taxon>Cucujiformia</taxon>
        <taxon>Tenebrionidae</taxon>
        <taxon>Zophobas</taxon>
    </lineage>
</organism>
<feature type="disulfide bond" evidence="19">
    <location>
        <begin position="513"/>
        <end position="531"/>
    </location>
</feature>
<dbReference type="GO" id="GO:0016192">
    <property type="term" value="P:vesicle-mediated transport"/>
    <property type="evidence" value="ECO:0007669"/>
    <property type="project" value="UniProtKB-ARBA"/>
</dbReference>
<feature type="disulfide bond" evidence="19">
    <location>
        <begin position="483"/>
        <end position="498"/>
    </location>
</feature>
<feature type="disulfide bond" evidence="17">
    <location>
        <begin position="1192"/>
        <end position="1201"/>
    </location>
</feature>
<dbReference type="InterPro" id="IPR013783">
    <property type="entry name" value="Ig-like_fold"/>
</dbReference>
<feature type="disulfide bond" evidence="19">
    <location>
        <begin position="423"/>
        <end position="438"/>
    </location>
</feature>
<feature type="domain" description="Laminin G" evidence="22">
    <location>
        <begin position="3112"/>
        <end position="3290"/>
    </location>
</feature>
<comment type="caution">
    <text evidence="27">The sequence shown here is derived from an EMBL/GenBank/DDBJ whole genome shotgun (WGS) entry which is preliminary data.</text>
</comment>
<dbReference type="GO" id="GO:0048513">
    <property type="term" value="P:animal organ development"/>
    <property type="evidence" value="ECO:0007669"/>
    <property type="project" value="UniProtKB-ARBA"/>
</dbReference>
<keyword evidence="5" id="KW-0272">Extracellular matrix</keyword>
<dbReference type="Gene3D" id="4.10.400.10">
    <property type="entry name" value="Low-density Lipoprotein Receptor"/>
    <property type="match status" value="16"/>
</dbReference>
<evidence type="ECO:0000256" key="10">
    <source>
        <dbReference type="ARBA" id="ARBA00022889"/>
    </source>
</evidence>
<feature type="disulfide bond" evidence="19">
    <location>
        <begin position="179"/>
        <end position="197"/>
    </location>
</feature>
<keyword evidence="12" id="KW-0175">Coiled coil</keyword>
<dbReference type="GO" id="GO:0005604">
    <property type="term" value="C:basement membrane"/>
    <property type="evidence" value="ECO:0007669"/>
    <property type="project" value="UniProtKB-SubCell"/>
</dbReference>
<dbReference type="SMART" id="SM00192">
    <property type="entry name" value="LDLa"/>
    <property type="match status" value="16"/>
</dbReference>
<keyword evidence="7" id="KW-0732">Signal</keyword>
<dbReference type="Gene3D" id="2.60.120.200">
    <property type="match status" value="3"/>
</dbReference>
<dbReference type="Proteomes" id="UP001168821">
    <property type="component" value="Unassembled WGS sequence"/>
</dbReference>
<evidence type="ECO:0000256" key="12">
    <source>
        <dbReference type="ARBA" id="ARBA00023054"/>
    </source>
</evidence>
<feature type="domain" description="Ig-like" evidence="25">
    <location>
        <begin position="2691"/>
        <end position="2773"/>
    </location>
</feature>
<dbReference type="PROSITE" id="PS01209">
    <property type="entry name" value="LDLRA_1"/>
    <property type="match status" value="6"/>
</dbReference>
<keyword evidence="6" id="KW-0812">Transmembrane</keyword>
<feature type="disulfide bond" evidence="20">
    <location>
        <begin position="1529"/>
        <end position="1538"/>
    </location>
</feature>
<dbReference type="CDD" id="cd00110">
    <property type="entry name" value="LamG"/>
    <property type="match status" value="3"/>
</dbReference>
<dbReference type="PROSITE" id="PS51115">
    <property type="entry name" value="LAMININ_IVA"/>
    <property type="match status" value="3"/>
</dbReference>
<feature type="region of interest" description="Disordered" evidence="21">
    <location>
        <begin position="2562"/>
        <end position="2602"/>
    </location>
</feature>
<dbReference type="PROSITE" id="PS01186">
    <property type="entry name" value="EGF_2"/>
    <property type="match status" value="3"/>
</dbReference>
<feature type="disulfide bond" evidence="19">
    <location>
        <begin position="716"/>
        <end position="731"/>
    </location>
</feature>
<dbReference type="EMBL" id="JALNTZ010000004">
    <property type="protein sequence ID" value="KAJ3655732.1"/>
    <property type="molecule type" value="Genomic_DNA"/>
</dbReference>
<feature type="disulfide bond" evidence="19">
    <location>
        <begin position="129"/>
        <end position="141"/>
    </location>
</feature>
<feature type="disulfide bond" evidence="19">
    <location>
        <begin position="404"/>
        <end position="416"/>
    </location>
</feature>
<feature type="disulfide bond" evidence="20">
    <location>
        <begin position="1585"/>
        <end position="1594"/>
    </location>
</feature>
<feature type="disulfide bond" evidence="19">
    <location>
        <begin position="216"/>
        <end position="234"/>
    </location>
</feature>
<feature type="disulfide bond" evidence="19">
    <location>
        <begin position="335"/>
        <end position="353"/>
    </location>
</feature>
<dbReference type="PANTHER" id="PTHR24270">
    <property type="entry name" value="LOW-DENSITY LIPOPROTEIN RECEPTOR-RELATED"/>
    <property type="match status" value="1"/>
</dbReference>
<accession>A0AA38MGM6</accession>
<gene>
    <name evidence="27" type="ORF">Zmor_014851</name>
</gene>
<dbReference type="SMART" id="SM00180">
    <property type="entry name" value="EGF_Lam"/>
    <property type="match status" value="8"/>
</dbReference>
<evidence type="ECO:0000256" key="9">
    <source>
        <dbReference type="ARBA" id="ARBA00022869"/>
    </source>
</evidence>
<dbReference type="Pfam" id="PF24973">
    <property type="entry name" value="EGF_LMN_ATRN"/>
    <property type="match status" value="1"/>
</dbReference>
<feature type="disulfide bond" evidence="19">
    <location>
        <begin position="136"/>
        <end position="154"/>
    </location>
</feature>
<feature type="disulfide bond" evidence="17">
    <location>
        <begin position="3295"/>
        <end position="3312"/>
    </location>
</feature>
<evidence type="ECO:0000256" key="1">
    <source>
        <dbReference type="ARBA" id="ARBA00004167"/>
    </source>
</evidence>
<dbReference type="PROSITE" id="PS00010">
    <property type="entry name" value="ASX_HYDROXYL"/>
    <property type="match status" value="1"/>
</dbReference>
<feature type="disulfide bond" evidence="20">
    <location>
        <begin position="1566"/>
        <end position="1578"/>
    </location>
</feature>
<feature type="disulfide bond" evidence="19">
    <location>
        <begin position="704"/>
        <end position="722"/>
    </location>
</feature>
<dbReference type="InterPro" id="IPR001791">
    <property type="entry name" value="Laminin_G"/>
</dbReference>
<evidence type="ECO:0008006" key="29">
    <source>
        <dbReference type="Google" id="ProtNLM"/>
    </source>
</evidence>
<dbReference type="PROSITE" id="PS50025">
    <property type="entry name" value="LAM_G_DOMAIN"/>
    <property type="match status" value="3"/>
</dbReference>
<feature type="domain" description="Laminin EGF-like" evidence="24">
    <location>
        <begin position="1510"/>
        <end position="1557"/>
    </location>
</feature>
<evidence type="ECO:0000256" key="17">
    <source>
        <dbReference type="PROSITE-ProRule" id="PRU00076"/>
    </source>
</evidence>
<feature type="disulfide bond" evidence="17">
    <location>
        <begin position="3598"/>
        <end position="3607"/>
    </location>
</feature>
<feature type="domain" description="Laminin G" evidence="22">
    <location>
        <begin position="3653"/>
        <end position="3835"/>
    </location>
</feature>
<dbReference type="PROSITE" id="PS50026">
    <property type="entry name" value="EGF_3"/>
    <property type="match status" value="5"/>
</dbReference>
<evidence type="ECO:0000256" key="11">
    <source>
        <dbReference type="ARBA" id="ARBA00022989"/>
    </source>
</evidence>
<feature type="disulfide bond" evidence="19">
    <location>
        <begin position="309"/>
        <end position="324"/>
    </location>
</feature>
<feature type="disulfide bond" evidence="19">
    <location>
        <begin position="95"/>
        <end position="113"/>
    </location>
</feature>
<reference evidence="27" key="1">
    <citation type="journal article" date="2023" name="G3 (Bethesda)">
        <title>Whole genome assemblies of Zophobas morio and Tenebrio molitor.</title>
        <authorList>
            <person name="Kaur S."/>
            <person name="Stinson S.A."/>
            <person name="diCenzo G.C."/>
        </authorList>
    </citation>
    <scope>NUCLEOTIDE SEQUENCE</scope>
    <source>
        <strain evidence="27">QUZm001</strain>
    </source>
</reference>
<feature type="disulfide bond" evidence="17">
    <location>
        <begin position="3352"/>
        <end position="3361"/>
    </location>
</feature>
<feature type="domain" description="Laminin EGF-like" evidence="24">
    <location>
        <begin position="1165"/>
        <end position="1221"/>
    </location>
</feature>
<keyword evidence="4" id="KW-0964">Secreted</keyword>
<dbReference type="CDD" id="cd00055">
    <property type="entry name" value="EGF_Lam"/>
    <property type="match status" value="3"/>
</dbReference>
<dbReference type="SUPFAM" id="SSF57196">
    <property type="entry name" value="EGF/Laminin"/>
    <property type="match status" value="4"/>
</dbReference>
<feature type="domain" description="Ig-like" evidence="25">
    <location>
        <begin position="778"/>
        <end position="853"/>
    </location>
</feature>
<dbReference type="Pfam" id="PF00053">
    <property type="entry name" value="EGF_laminin"/>
    <property type="match status" value="6"/>
</dbReference>
<feature type="domain" description="Ig-like" evidence="25">
    <location>
        <begin position="2464"/>
        <end position="2554"/>
    </location>
</feature>
<dbReference type="Pfam" id="PF13927">
    <property type="entry name" value="Ig_3"/>
    <property type="match status" value="11"/>
</dbReference>
<feature type="disulfide bond" evidence="19">
    <location>
        <begin position="411"/>
        <end position="429"/>
    </location>
</feature>
<evidence type="ECO:0000256" key="3">
    <source>
        <dbReference type="ARBA" id="ARBA00004308"/>
    </source>
</evidence>
<dbReference type="Pfam" id="PF00054">
    <property type="entry name" value="Laminin_G_1"/>
    <property type="match status" value="2"/>
</dbReference>
<dbReference type="FunFam" id="4.10.400.10:FF:000065">
    <property type="entry name" value="Transmembrane protease serine 7"/>
    <property type="match status" value="1"/>
</dbReference>
<feature type="domain" description="Ig-like" evidence="25">
    <location>
        <begin position="2597"/>
        <end position="2667"/>
    </location>
</feature>
<keyword evidence="10" id="KW-0130">Cell adhesion</keyword>
<feature type="disulfide bond" evidence="19">
    <location>
        <begin position="760"/>
        <end position="775"/>
    </location>
</feature>
<dbReference type="SMART" id="SM00181">
    <property type="entry name" value="EGF"/>
    <property type="match status" value="7"/>
</dbReference>
<dbReference type="PANTHER" id="PTHR24270:SF60">
    <property type="entry name" value="CUB AND LDLA DOMAIN, ISOFORM A-RELATED"/>
    <property type="match status" value="1"/>
</dbReference>
<evidence type="ECO:0000256" key="4">
    <source>
        <dbReference type="ARBA" id="ARBA00022525"/>
    </source>
</evidence>
<feature type="domain" description="EGF-like" evidence="23">
    <location>
        <begin position="3288"/>
        <end position="3324"/>
    </location>
</feature>
<dbReference type="Pfam" id="PF07679">
    <property type="entry name" value="I-set"/>
    <property type="match status" value="1"/>
</dbReference>
<dbReference type="InterPro" id="IPR013106">
    <property type="entry name" value="Ig_V-set"/>
</dbReference>
<dbReference type="InterPro" id="IPR000742">
    <property type="entry name" value="EGF"/>
</dbReference>
<feature type="domain" description="Laminin EGF-like" evidence="24">
    <location>
        <begin position="1566"/>
        <end position="1614"/>
    </location>
</feature>
<dbReference type="GO" id="GO:0007155">
    <property type="term" value="P:cell adhesion"/>
    <property type="evidence" value="ECO:0007669"/>
    <property type="project" value="UniProtKB-KW"/>
</dbReference>
<evidence type="ECO:0000313" key="28">
    <source>
        <dbReference type="Proteomes" id="UP001168821"/>
    </source>
</evidence>
<dbReference type="SMART" id="SM00408">
    <property type="entry name" value="IGc2"/>
    <property type="match status" value="13"/>
</dbReference>
<evidence type="ECO:0000256" key="20">
    <source>
        <dbReference type="PROSITE-ProRule" id="PRU00460"/>
    </source>
</evidence>
<dbReference type="FunFam" id="4.10.400.10:FF:000118">
    <property type="entry name" value="Basement membrane-specific heparan sulfate proteoglycan core protein"/>
    <property type="match status" value="1"/>
</dbReference>
<proteinExistence type="predicted"/>
<dbReference type="Gene3D" id="2.60.40.10">
    <property type="entry name" value="Immunoglobulins"/>
    <property type="match status" value="13"/>
</dbReference>
<dbReference type="Gene3D" id="2.170.300.10">
    <property type="entry name" value="Tie2 ligand-binding domain superfamily"/>
    <property type="match status" value="2"/>
</dbReference>
<dbReference type="PROSITE" id="PS01248">
    <property type="entry name" value="EGF_LAM_1"/>
    <property type="match status" value="4"/>
</dbReference>
<dbReference type="InterPro" id="IPR023415">
    <property type="entry name" value="LDLR_class-A_CS"/>
</dbReference>
<feature type="disulfide bond" evidence="17">
    <location>
        <begin position="3314"/>
        <end position="3323"/>
    </location>
</feature>
<feature type="disulfide bond" evidence="17">
    <location>
        <begin position="3331"/>
        <end position="3341"/>
    </location>
</feature>
<evidence type="ECO:0000259" key="26">
    <source>
        <dbReference type="PROSITE" id="PS51115"/>
    </source>
</evidence>
<evidence type="ECO:0000256" key="16">
    <source>
        <dbReference type="ARBA" id="ARBA00023292"/>
    </source>
</evidence>
<evidence type="ECO:0000256" key="14">
    <source>
        <dbReference type="ARBA" id="ARBA00023157"/>
    </source>
</evidence>
<feature type="disulfide bond" evidence="19">
    <location>
        <begin position="228"/>
        <end position="243"/>
    </location>
</feature>
<feature type="disulfide bond" evidence="19">
    <location>
        <begin position="368"/>
        <end position="380"/>
    </location>
</feature>